<dbReference type="AlphaFoldDB" id="X0XQW9"/>
<name>X0XQW9_9ZZZZ</name>
<gene>
    <name evidence="1" type="ORF">S01H1_74709</name>
</gene>
<organism evidence="1">
    <name type="scientific">marine sediment metagenome</name>
    <dbReference type="NCBI Taxonomy" id="412755"/>
    <lineage>
        <taxon>unclassified sequences</taxon>
        <taxon>metagenomes</taxon>
        <taxon>ecological metagenomes</taxon>
    </lineage>
</organism>
<proteinExistence type="predicted"/>
<evidence type="ECO:0000313" key="1">
    <source>
        <dbReference type="EMBL" id="GAG39033.1"/>
    </source>
</evidence>
<accession>X0XQW9</accession>
<reference evidence="1" key="1">
    <citation type="journal article" date="2014" name="Front. Microbiol.">
        <title>High frequency of phylogenetically diverse reductive dehalogenase-homologous genes in deep subseafloor sedimentary metagenomes.</title>
        <authorList>
            <person name="Kawai M."/>
            <person name="Futagami T."/>
            <person name="Toyoda A."/>
            <person name="Takaki Y."/>
            <person name="Nishi S."/>
            <person name="Hori S."/>
            <person name="Arai W."/>
            <person name="Tsubouchi T."/>
            <person name="Morono Y."/>
            <person name="Uchiyama I."/>
            <person name="Ito T."/>
            <person name="Fujiyama A."/>
            <person name="Inagaki F."/>
            <person name="Takami H."/>
        </authorList>
    </citation>
    <scope>NUCLEOTIDE SEQUENCE</scope>
    <source>
        <strain evidence="1">Expedition CK06-06</strain>
    </source>
</reference>
<sequence length="77" mass="8795">MDTINTISTWTDIIQYFFPIFTVPTTEIFLNLITGWILCTAKHTITGILPFADPTGQKAHDAYHRFFPDASWAMSEL</sequence>
<protein>
    <submittedName>
        <fullName evidence="1">Uncharacterized protein</fullName>
    </submittedName>
</protein>
<dbReference type="EMBL" id="BARS01049998">
    <property type="protein sequence ID" value="GAG39033.1"/>
    <property type="molecule type" value="Genomic_DNA"/>
</dbReference>
<comment type="caution">
    <text evidence="1">The sequence shown here is derived from an EMBL/GenBank/DDBJ whole genome shotgun (WGS) entry which is preliminary data.</text>
</comment>
<feature type="non-terminal residue" evidence="1">
    <location>
        <position position="77"/>
    </location>
</feature>